<dbReference type="RefSeq" id="WP_283756271.1">
    <property type="nucleotide sequence ID" value="NZ_JAQOSQ010000001.1"/>
</dbReference>
<sequence length="82" mass="9683">MTLRDIQTEALNLPIQQKWQLVQTLLNAIQQETETSVQNPPQIVEDNAFEHLDPWTRSLIGVIKDDGDVREQYINYLEEKYR</sequence>
<keyword evidence="2" id="KW-1185">Reference proteome</keyword>
<accession>A0ABT7BR01</accession>
<dbReference type="Proteomes" id="UP001232992">
    <property type="component" value="Unassembled WGS sequence"/>
</dbReference>
<comment type="caution">
    <text evidence="1">The sequence shown here is derived from an EMBL/GenBank/DDBJ whole genome shotgun (WGS) entry which is preliminary data.</text>
</comment>
<proteinExistence type="predicted"/>
<evidence type="ECO:0008006" key="3">
    <source>
        <dbReference type="Google" id="ProtNLM"/>
    </source>
</evidence>
<gene>
    <name evidence="1" type="ORF">PMH09_00265</name>
</gene>
<name>A0ABT7BR01_9CYAN</name>
<organism evidence="1 2">
    <name type="scientific">Roseofilum casamattae BLCC-M143</name>
    <dbReference type="NCBI Taxonomy" id="3022442"/>
    <lineage>
        <taxon>Bacteria</taxon>
        <taxon>Bacillati</taxon>
        <taxon>Cyanobacteriota</taxon>
        <taxon>Cyanophyceae</taxon>
        <taxon>Desertifilales</taxon>
        <taxon>Desertifilaceae</taxon>
        <taxon>Roseofilum</taxon>
        <taxon>Roseofilum casamattae</taxon>
    </lineage>
</organism>
<evidence type="ECO:0000313" key="1">
    <source>
        <dbReference type="EMBL" id="MDJ1181615.1"/>
    </source>
</evidence>
<dbReference type="EMBL" id="JAQOSQ010000001">
    <property type="protein sequence ID" value="MDJ1181615.1"/>
    <property type="molecule type" value="Genomic_DNA"/>
</dbReference>
<protein>
    <recommendedName>
        <fullName evidence="3">DUF2281 domain-containing protein</fullName>
    </recommendedName>
</protein>
<reference evidence="1 2" key="1">
    <citation type="submission" date="2023-01" db="EMBL/GenBank/DDBJ databases">
        <title>Novel diversity within Roseofilum (Cyanobacteria; Desertifilaceae) from marine benthic mats with descriptions of four novel species.</title>
        <authorList>
            <person name="Wang Y."/>
            <person name="Berthold D.E."/>
            <person name="Hu J."/>
            <person name="Lefler F.W."/>
            <person name="Laughinghouse H.D. IV."/>
        </authorList>
    </citation>
    <scope>NUCLEOTIDE SEQUENCE [LARGE SCALE GENOMIC DNA]</scope>
    <source>
        <strain evidence="1 2">BLCC-M143</strain>
    </source>
</reference>
<evidence type="ECO:0000313" key="2">
    <source>
        <dbReference type="Proteomes" id="UP001232992"/>
    </source>
</evidence>